<proteinExistence type="predicted"/>
<dbReference type="Pfam" id="PF08478">
    <property type="entry name" value="POTRA_1"/>
    <property type="match status" value="1"/>
</dbReference>
<dbReference type="GO" id="GO:0051301">
    <property type="term" value="P:cell division"/>
    <property type="evidence" value="ECO:0007669"/>
    <property type="project" value="UniProtKB-KW"/>
</dbReference>
<evidence type="ECO:0000259" key="9">
    <source>
        <dbReference type="PROSITE" id="PS51779"/>
    </source>
</evidence>
<dbReference type="InterPro" id="IPR013685">
    <property type="entry name" value="POTRA_FtsQ_type"/>
</dbReference>
<evidence type="ECO:0000313" key="11">
    <source>
        <dbReference type="Proteomes" id="UP000614469"/>
    </source>
</evidence>
<dbReference type="PANTHER" id="PTHR37820:SF1">
    <property type="entry name" value="CELL DIVISION PROTEIN FTSQ"/>
    <property type="match status" value="1"/>
</dbReference>
<organism evidence="10 11">
    <name type="scientific">Candidatus Desulfolinea nitratireducens</name>
    <dbReference type="NCBI Taxonomy" id="2841698"/>
    <lineage>
        <taxon>Bacteria</taxon>
        <taxon>Bacillati</taxon>
        <taxon>Chloroflexota</taxon>
        <taxon>Anaerolineae</taxon>
        <taxon>Anaerolineales</taxon>
        <taxon>Anaerolineales incertae sedis</taxon>
        <taxon>Candidatus Desulfolinea</taxon>
    </lineage>
</organism>
<comment type="subcellular location">
    <subcellularLocation>
        <location evidence="1">Membrane</location>
    </subcellularLocation>
</comment>
<feature type="transmembrane region" description="Helical" evidence="8">
    <location>
        <begin position="80"/>
        <end position="101"/>
    </location>
</feature>
<evidence type="ECO:0000256" key="5">
    <source>
        <dbReference type="ARBA" id="ARBA00022989"/>
    </source>
</evidence>
<evidence type="ECO:0000256" key="7">
    <source>
        <dbReference type="ARBA" id="ARBA00023306"/>
    </source>
</evidence>
<dbReference type="Proteomes" id="UP000614469">
    <property type="component" value="Unassembled WGS sequence"/>
</dbReference>
<keyword evidence="2" id="KW-1003">Cell membrane</keyword>
<keyword evidence="4 8" id="KW-0812">Transmembrane</keyword>
<dbReference type="PANTHER" id="PTHR37820">
    <property type="entry name" value="CELL DIVISION PROTEIN DIVIB"/>
    <property type="match status" value="1"/>
</dbReference>
<evidence type="ECO:0000256" key="8">
    <source>
        <dbReference type="SAM" id="Phobius"/>
    </source>
</evidence>
<evidence type="ECO:0000256" key="6">
    <source>
        <dbReference type="ARBA" id="ARBA00023136"/>
    </source>
</evidence>
<dbReference type="GO" id="GO:0005886">
    <property type="term" value="C:plasma membrane"/>
    <property type="evidence" value="ECO:0007669"/>
    <property type="project" value="TreeGrafter"/>
</dbReference>
<keyword evidence="7" id="KW-0131">Cell cycle</keyword>
<dbReference type="AlphaFoldDB" id="A0A8J6TJI5"/>
<feature type="domain" description="POTRA" evidence="9">
    <location>
        <begin position="106"/>
        <end position="174"/>
    </location>
</feature>
<name>A0A8J6TJI5_9CHLR</name>
<dbReference type="InterPro" id="IPR050487">
    <property type="entry name" value="FtsQ_DivIB"/>
</dbReference>
<gene>
    <name evidence="10" type="ORF">H8E29_12620</name>
</gene>
<dbReference type="PROSITE" id="PS51779">
    <property type="entry name" value="POTRA"/>
    <property type="match status" value="1"/>
</dbReference>
<keyword evidence="6 8" id="KW-0472">Membrane</keyword>
<reference evidence="10 11" key="1">
    <citation type="submission" date="2020-08" db="EMBL/GenBank/DDBJ databases">
        <title>Bridging the membrane lipid divide: bacteria of the FCB group superphylum have the potential to synthesize archaeal ether lipids.</title>
        <authorList>
            <person name="Villanueva L."/>
            <person name="Von Meijenfeldt F.A.B."/>
            <person name="Westbye A.B."/>
            <person name="Yadav S."/>
            <person name="Hopmans E.C."/>
            <person name="Dutilh B.E."/>
            <person name="Sinninghe Damste J.S."/>
        </authorList>
    </citation>
    <scope>NUCLEOTIDE SEQUENCE [LARGE SCALE GENOMIC DNA]</scope>
    <source>
        <strain evidence="10">NIOZ-UU36</strain>
    </source>
</reference>
<evidence type="ECO:0000256" key="3">
    <source>
        <dbReference type="ARBA" id="ARBA00022618"/>
    </source>
</evidence>
<dbReference type="EMBL" id="JACNJN010000139">
    <property type="protein sequence ID" value="MBC8336104.1"/>
    <property type="molecule type" value="Genomic_DNA"/>
</dbReference>
<dbReference type="InterPro" id="IPR034746">
    <property type="entry name" value="POTRA"/>
</dbReference>
<sequence>MNHKLTMTRAESVRKRRAVEAAQEAQEKRVLKPVSPIRPSKKTNFVGAKKRKKNIRQYEAAAFNPAYEGLRSFAMPAIRLEWRAASAALTIILSIVLYLLWTSPYFMVSVPQIRGNQYLSSEKINRALDLSEKKVFSLVPQYMERHLRLTYPELADVEITTSLPNLVNVNVKERQPVLIWQQDGMMAWIDANGVAIRSNAQVDGLITVTALGPPLAPVVDESTYDELAPPPFIAPTTVAALQSLIAHVPPGTPIIYDPQSGLGWTDPRGWTVQLGDITEEIGLKLRIYESIVTWVTQKNIQPVLINLEYPHAPYYRTEP</sequence>
<keyword evidence="3" id="KW-0132">Cell division</keyword>
<comment type="caution">
    <text evidence="10">The sequence shown here is derived from an EMBL/GenBank/DDBJ whole genome shotgun (WGS) entry which is preliminary data.</text>
</comment>
<evidence type="ECO:0000256" key="4">
    <source>
        <dbReference type="ARBA" id="ARBA00022692"/>
    </source>
</evidence>
<accession>A0A8J6TJI5</accession>
<evidence type="ECO:0000256" key="2">
    <source>
        <dbReference type="ARBA" id="ARBA00022475"/>
    </source>
</evidence>
<evidence type="ECO:0000256" key="1">
    <source>
        <dbReference type="ARBA" id="ARBA00004370"/>
    </source>
</evidence>
<evidence type="ECO:0000313" key="10">
    <source>
        <dbReference type="EMBL" id="MBC8336104.1"/>
    </source>
</evidence>
<keyword evidence="5 8" id="KW-1133">Transmembrane helix</keyword>
<protein>
    <submittedName>
        <fullName evidence="10">FtsQ-type POTRA domain-containing protein</fullName>
    </submittedName>
</protein>